<protein>
    <recommendedName>
        <fullName evidence="3">RNase H type-1 domain-containing protein</fullName>
    </recommendedName>
</protein>
<dbReference type="Proteomes" id="UP000195402">
    <property type="component" value="Unassembled WGS sequence"/>
</dbReference>
<reference evidence="1 2" key="1">
    <citation type="journal article" date="2017" name="Mol. Plant">
        <title>The Genome of Medicinal Plant Macleaya cordata Provides New Insights into Benzylisoquinoline Alkaloids Metabolism.</title>
        <authorList>
            <person name="Liu X."/>
            <person name="Liu Y."/>
            <person name="Huang P."/>
            <person name="Ma Y."/>
            <person name="Qing Z."/>
            <person name="Tang Q."/>
            <person name="Cao H."/>
            <person name="Cheng P."/>
            <person name="Zheng Y."/>
            <person name="Yuan Z."/>
            <person name="Zhou Y."/>
            <person name="Liu J."/>
            <person name="Tang Z."/>
            <person name="Zhuo Y."/>
            <person name="Zhang Y."/>
            <person name="Yu L."/>
            <person name="Huang J."/>
            <person name="Yang P."/>
            <person name="Peng Q."/>
            <person name="Zhang J."/>
            <person name="Jiang W."/>
            <person name="Zhang Z."/>
            <person name="Lin K."/>
            <person name="Ro D.K."/>
            <person name="Chen X."/>
            <person name="Xiong X."/>
            <person name="Shang Y."/>
            <person name="Huang S."/>
            <person name="Zeng J."/>
        </authorList>
    </citation>
    <scope>NUCLEOTIDE SEQUENCE [LARGE SCALE GENOMIC DNA]</scope>
    <source>
        <strain evidence="2">cv. BLH2017</strain>
        <tissue evidence="1">Root</tissue>
    </source>
</reference>
<evidence type="ECO:0000313" key="2">
    <source>
        <dbReference type="Proteomes" id="UP000195402"/>
    </source>
</evidence>
<gene>
    <name evidence="1" type="ORF">BVC80_431g10</name>
</gene>
<accession>A0A200PT31</accession>
<organism evidence="1 2">
    <name type="scientific">Macleaya cordata</name>
    <name type="common">Five-seeded plume-poppy</name>
    <name type="synonym">Bocconia cordata</name>
    <dbReference type="NCBI Taxonomy" id="56857"/>
    <lineage>
        <taxon>Eukaryota</taxon>
        <taxon>Viridiplantae</taxon>
        <taxon>Streptophyta</taxon>
        <taxon>Embryophyta</taxon>
        <taxon>Tracheophyta</taxon>
        <taxon>Spermatophyta</taxon>
        <taxon>Magnoliopsida</taxon>
        <taxon>Ranunculales</taxon>
        <taxon>Papaveraceae</taxon>
        <taxon>Papaveroideae</taxon>
        <taxon>Macleaya</taxon>
    </lineage>
</organism>
<proteinExistence type="predicted"/>
<evidence type="ECO:0008006" key="3">
    <source>
        <dbReference type="Google" id="ProtNLM"/>
    </source>
</evidence>
<comment type="caution">
    <text evidence="1">The sequence shown here is derived from an EMBL/GenBank/DDBJ whole genome shotgun (WGS) entry which is preliminary data.</text>
</comment>
<evidence type="ECO:0000313" key="1">
    <source>
        <dbReference type="EMBL" id="OVA01373.1"/>
    </source>
</evidence>
<dbReference type="EMBL" id="MVGT01004119">
    <property type="protein sequence ID" value="OVA01373.1"/>
    <property type="molecule type" value="Genomic_DNA"/>
</dbReference>
<name>A0A200PT31_MACCD</name>
<dbReference type="AlphaFoldDB" id="A0A200PT31"/>
<dbReference type="InParanoid" id="A0A200PT31"/>
<keyword evidence="2" id="KW-1185">Reference proteome</keyword>
<sequence>MVSLDWMVHFLRSLVTMFLTVSLRFSHAHYVYLRHNVVLQGRIRAKRIWLVRWSKLLRGVLCLNVDGACVSGNLCASEGVIRNHEGLLIAAFNHFYGQEKVLIWRNLELL</sequence>